<sequence>MKKWTTMLAKLLGLTSAPALKDGKLDLSQEQQNSLQEQLGAEDMASLIAQVTGELSEVAEIATQLAEARANEALQATQLEALTQRITELTTQNSTLTSQVSALSEQPEDNPTAQPIANVVGTGGAGSIMGRAVAAAGVVLATTLGTSALWGGQVQAVGNQLMGETGKLWSVDRPWNNRALQGASFVATDFTKDVVIDRLNGDLDDFIRENPSKIDNIFSKYFNLPPQWIANTVYGVADRITSATITVTEVTQPRKTKWMPKGSASIKPEEMRIRPVQIDLQFDYNKLVQIETNWLNGFNREGTQAYKMTFIEYLITFYMMQARSEDADVLVRGVFVGTPEGYDYPVSYLLRNDGVLKILFDAKEANKYRAFDIGVPTESNIVDYIDRLILSLPDDVRNTPLELALAPSWIRAYKKRDEQLRGQNNNYDGYPQTPRDFPNITFLPVQQWEGTDIMFITTPGNVKPLEYKPQEKSMLTFEKSLRNVSAFADYRLGIGINHIGLQTDANDPQKFLKQVVWTNNVPLFKSDFFVPFYDEGTGIIELAHNRAQPAKGFATDIVKINSNVGPIVIIRGDITLPSAVNIKNNSDIVLTADFNLKSGGTLTLVKNADGKYREVSRTTAPEVVSSLKDFTGTAIDYANGNQFIYKGTSSATLADILNGVEGNTIRIYGQATNTLTVDTVAGKIKTNSTATLNTSTKFIDLVKVGGLWVETARG</sequence>
<proteinExistence type="predicted"/>
<gene>
    <name evidence="1" type="ORF">SAMN05421679_10694</name>
</gene>
<organism evidence="1 2">
    <name type="scientific">Epilithonimonas pallida</name>
    <dbReference type="NCBI Taxonomy" id="373671"/>
    <lineage>
        <taxon>Bacteria</taxon>
        <taxon>Pseudomonadati</taxon>
        <taxon>Bacteroidota</taxon>
        <taxon>Flavobacteriia</taxon>
        <taxon>Flavobacteriales</taxon>
        <taxon>Weeksellaceae</taxon>
        <taxon>Chryseobacterium group</taxon>
        <taxon>Epilithonimonas</taxon>
    </lineage>
</organism>
<evidence type="ECO:0000313" key="2">
    <source>
        <dbReference type="Proteomes" id="UP001158050"/>
    </source>
</evidence>
<accession>A0ABY1R6G5</accession>
<comment type="caution">
    <text evidence="1">The sequence shown here is derived from an EMBL/GenBank/DDBJ whole genome shotgun (WGS) entry which is preliminary data.</text>
</comment>
<reference evidence="1 2" key="1">
    <citation type="submission" date="2017-05" db="EMBL/GenBank/DDBJ databases">
        <authorList>
            <person name="Varghese N."/>
            <person name="Submissions S."/>
        </authorList>
    </citation>
    <scope>NUCLEOTIDE SEQUENCE [LARGE SCALE GENOMIC DNA]</scope>
    <source>
        <strain evidence="1 2">DSM 18015</strain>
    </source>
</reference>
<name>A0ABY1R6G5_9FLAO</name>
<dbReference type="RefSeq" id="WP_283417279.1">
    <property type="nucleotide sequence ID" value="NZ_FXUO01000006.1"/>
</dbReference>
<dbReference type="Proteomes" id="UP001158050">
    <property type="component" value="Unassembled WGS sequence"/>
</dbReference>
<evidence type="ECO:0000313" key="1">
    <source>
        <dbReference type="EMBL" id="SMP94693.1"/>
    </source>
</evidence>
<keyword evidence="2" id="KW-1185">Reference proteome</keyword>
<protein>
    <submittedName>
        <fullName evidence="1">Uncharacterized protein</fullName>
    </submittedName>
</protein>
<dbReference type="EMBL" id="FXUO01000006">
    <property type="protein sequence ID" value="SMP94693.1"/>
    <property type="molecule type" value="Genomic_DNA"/>
</dbReference>